<sequence length="67" mass="7061">MMTVRDNACGYNEDGEPILGWSEMADELLDVVHAFLEKILISGKMAEELLEVGGGILYFIGGGGGGA</sequence>
<dbReference type="EMBL" id="BTGU01000001">
    <property type="protein sequence ID" value="GMN25680.1"/>
    <property type="molecule type" value="Genomic_DNA"/>
</dbReference>
<evidence type="ECO:0000313" key="2">
    <source>
        <dbReference type="Proteomes" id="UP001187192"/>
    </source>
</evidence>
<evidence type="ECO:0000313" key="1">
    <source>
        <dbReference type="EMBL" id="GMN25680.1"/>
    </source>
</evidence>
<comment type="caution">
    <text evidence="1">The sequence shown here is derived from an EMBL/GenBank/DDBJ whole genome shotgun (WGS) entry which is preliminary data.</text>
</comment>
<protein>
    <submittedName>
        <fullName evidence="1">Uncharacterized protein</fullName>
    </submittedName>
</protein>
<dbReference type="AlphaFoldDB" id="A0AA87Z711"/>
<gene>
    <name evidence="1" type="ORF">TIFTF001_001028</name>
</gene>
<proteinExistence type="predicted"/>
<dbReference type="Proteomes" id="UP001187192">
    <property type="component" value="Unassembled WGS sequence"/>
</dbReference>
<reference evidence="1" key="1">
    <citation type="submission" date="2023-07" db="EMBL/GenBank/DDBJ databases">
        <title>draft genome sequence of fig (Ficus carica).</title>
        <authorList>
            <person name="Takahashi T."/>
            <person name="Nishimura K."/>
        </authorList>
    </citation>
    <scope>NUCLEOTIDE SEQUENCE</scope>
</reference>
<keyword evidence="2" id="KW-1185">Reference proteome</keyword>
<accession>A0AA87Z711</accession>
<name>A0AA87Z711_FICCA</name>
<organism evidence="1 2">
    <name type="scientific">Ficus carica</name>
    <name type="common">Common fig</name>
    <dbReference type="NCBI Taxonomy" id="3494"/>
    <lineage>
        <taxon>Eukaryota</taxon>
        <taxon>Viridiplantae</taxon>
        <taxon>Streptophyta</taxon>
        <taxon>Embryophyta</taxon>
        <taxon>Tracheophyta</taxon>
        <taxon>Spermatophyta</taxon>
        <taxon>Magnoliopsida</taxon>
        <taxon>eudicotyledons</taxon>
        <taxon>Gunneridae</taxon>
        <taxon>Pentapetalae</taxon>
        <taxon>rosids</taxon>
        <taxon>fabids</taxon>
        <taxon>Rosales</taxon>
        <taxon>Moraceae</taxon>
        <taxon>Ficeae</taxon>
        <taxon>Ficus</taxon>
    </lineage>
</organism>